<protein>
    <submittedName>
        <fullName evidence="2">Gmad2 immunoglobulin-like domain-containing protein</fullName>
    </submittedName>
</protein>
<dbReference type="InterPro" id="IPR018911">
    <property type="entry name" value="Gmad2_Ig-like_dom"/>
</dbReference>
<gene>
    <name evidence="2" type="ORF">ACFQE5_06105</name>
</gene>
<accession>A0ABW1IZH4</accession>
<keyword evidence="3" id="KW-1185">Reference proteome</keyword>
<feature type="domain" description="GerMN" evidence="1">
    <location>
        <begin position="28"/>
        <end position="119"/>
    </location>
</feature>
<evidence type="ECO:0000313" key="3">
    <source>
        <dbReference type="Proteomes" id="UP001596302"/>
    </source>
</evidence>
<dbReference type="Pfam" id="PF10646">
    <property type="entry name" value="Germane"/>
    <property type="match status" value="1"/>
</dbReference>
<proteinExistence type="predicted"/>
<reference evidence="3" key="1">
    <citation type="journal article" date="2019" name="Int. J. Syst. Evol. Microbiol.">
        <title>The Global Catalogue of Microorganisms (GCM) 10K type strain sequencing project: providing services to taxonomists for standard genome sequencing and annotation.</title>
        <authorList>
            <consortium name="The Broad Institute Genomics Platform"/>
            <consortium name="The Broad Institute Genome Sequencing Center for Infectious Disease"/>
            <person name="Wu L."/>
            <person name="Ma J."/>
        </authorList>
    </citation>
    <scope>NUCLEOTIDE SEQUENCE [LARGE SCALE GENOMIC DNA]</scope>
    <source>
        <strain evidence="3">CCM 8391</strain>
    </source>
</reference>
<name>A0ABW1IZH4_9PSEU</name>
<dbReference type="SMART" id="SM00909">
    <property type="entry name" value="Germane"/>
    <property type="match status" value="1"/>
</dbReference>
<dbReference type="InterPro" id="IPR019606">
    <property type="entry name" value="GerMN"/>
</dbReference>
<sequence length="233" mass="24797">MPVYYVADTGVGFRLYREFHRVTTTDPASDAVREMLSASTGIDPDYRTHWPSGTRLAAPVTTSGGVITVDLTGLGAGAQMGSELAAMSVQQLVFTVQGALQSTDPVRLLVDGEPVGELFGVIGTAEPIRRADQYAVRSLVQIDEPAHGARVAGPVVVRGEAAVFEATVAWEVRRDGQVVRSGFTTSAEGQRFAPFSFEVPLPPGTYEIVVREDDPSGGEGRPVFTDTKTVVVS</sequence>
<evidence type="ECO:0000313" key="2">
    <source>
        <dbReference type="EMBL" id="MFC5993784.1"/>
    </source>
</evidence>
<evidence type="ECO:0000259" key="1">
    <source>
        <dbReference type="SMART" id="SM00909"/>
    </source>
</evidence>
<dbReference type="RefSeq" id="WP_379583742.1">
    <property type="nucleotide sequence ID" value="NZ_JBHSQW010000012.1"/>
</dbReference>
<organism evidence="2 3">
    <name type="scientific">Pseudonocardia hispaniensis</name>
    <dbReference type="NCBI Taxonomy" id="904933"/>
    <lineage>
        <taxon>Bacteria</taxon>
        <taxon>Bacillati</taxon>
        <taxon>Actinomycetota</taxon>
        <taxon>Actinomycetes</taxon>
        <taxon>Pseudonocardiales</taxon>
        <taxon>Pseudonocardiaceae</taxon>
        <taxon>Pseudonocardia</taxon>
    </lineage>
</organism>
<dbReference type="Proteomes" id="UP001596302">
    <property type="component" value="Unassembled WGS sequence"/>
</dbReference>
<dbReference type="EMBL" id="JBHSQW010000012">
    <property type="protein sequence ID" value="MFC5993784.1"/>
    <property type="molecule type" value="Genomic_DNA"/>
</dbReference>
<dbReference type="Pfam" id="PF10648">
    <property type="entry name" value="Gmad2"/>
    <property type="match status" value="1"/>
</dbReference>
<comment type="caution">
    <text evidence="2">The sequence shown here is derived from an EMBL/GenBank/DDBJ whole genome shotgun (WGS) entry which is preliminary data.</text>
</comment>